<organism evidence="2 3">
    <name type="scientific">Penicillium brevicompactum</name>
    <dbReference type="NCBI Taxonomy" id="5074"/>
    <lineage>
        <taxon>Eukaryota</taxon>
        <taxon>Fungi</taxon>
        <taxon>Dikarya</taxon>
        <taxon>Ascomycota</taxon>
        <taxon>Pezizomycotina</taxon>
        <taxon>Eurotiomycetes</taxon>
        <taxon>Eurotiomycetidae</taxon>
        <taxon>Eurotiales</taxon>
        <taxon>Aspergillaceae</taxon>
        <taxon>Penicillium</taxon>
    </lineage>
</organism>
<gene>
    <name evidence="2" type="ORF">N7452_004929</name>
</gene>
<proteinExistence type="predicted"/>
<dbReference type="Proteomes" id="UP001147695">
    <property type="component" value="Unassembled WGS sequence"/>
</dbReference>
<evidence type="ECO:0000256" key="1">
    <source>
        <dbReference type="SAM" id="SignalP"/>
    </source>
</evidence>
<sequence length="176" mass="18661">MRASIYLPAILLAPLSVLAGPTSGSNFNTNIVRRGPAMKPLVGRSSPVHILARSPLPADDKDEVCSSDEKRCGDACVPEAYTCCPKDVSGGCPKDEECQKHDGKYGCCPDGESCHWDNDDDDDDDDGNVFSRIGDFGDDVKDGWDDLWDNAGPSLKPELLTILFLGGAAAAAAMGL</sequence>
<dbReference type="AlphaFoldDB" id="A0A9W9QHW9"/>
<accession>A0A9W9QHW9</accession>
<name>A0A9W9QHW9_PENBR</name>
<feature type="chain" id="PRO_5040986465" evidence="1">
    <location>
        <begin position="20"/>
        <end position="176"/>
    </location>
</feature>
<protein>
    <submittedName>
        <fullName evidence="2">Uncharacterized protein</fullName>
    </submittedName>
</protein>
<keyword evidence="1" id="KW-0732">Signal</keyword>
<evidence type="ECO:0000313" key="2">
    <source>
        <dbReference type="EMBL" id="KAJ5338201.1"/>
    </source>
</evidence>
<reference evidence="2" key="2">
    <citation type="journal article" date="2023" name="IMA Fungus">
        <title>Comparative genomic study of the Penicillium genus elucidates a diverse pangenome and 15 lateral gene transfer events.</title>
        <authorList>
            <person name="Petersen C."/>
            <person name="Sorensen T."/>
            <person name="Nielsen M.R."/>
            <person name="Sondergaard T.E."/>
            <person name="Sorensen J.L."/>
            <person name="Fitzpatrick D.A."/>
            <person name="Frisvad J.C."/>
            <person name="Nielsen K.L."/>
        </authorList>
    </citation>
    <scope>NUCLEOTIDE SEQUENCE</scope>
    <source>
        <strain evidence="2">IBT 35673</strain>
    </source>
</reference>
<comment type="caution">
    <text evidence="2">The sequence shown here is derived from an EMBL/GenBank/DDBJ whole genome shotgun (WGS) entry which is preliminary data.</text>
</comment>
<reference evidence="2" key="1">
    <citation type="submission" date="2022-12" db="EMBL/GenBank/DDBJ databases">
        <authorList>
            <person name="Petersen C."/>
        </authorList>
    </citation>
    <scope>NUCLEOTIDE SEQUENCE</scope>
    <source>
        <strain evidence="2">IBT 35673</strain>
    </source>
</reference>
<evidence type="ECO:0000313" key="3">
    <source>
        <dbReference type="Proteomes" id="UP001147695"/>
    </source>
</evidence>
<dbReference type="EMBL" id="JAPZBQ010000003">
    <property type="protein sequence ID" value="KAJ5338201.1"/>
    <property type="molecule type" value="Genomic_DNA"/>
</dbReference>
<feature type="signal peptide" evidence="1">
    <location>
        <begin position="1"/>
        <end position="19"/>
    </location>
</feature>